<comment type="caution">
    <text evidence="2">The sequence shown here is derived from an EMBL/GenBank/DDBJ whole genome shotgun (WGS) entry which is preliminary data.</text>
</comment>
<sequence>MLRHWQSECVGKALDHFKGGQRHFFCQATPAAGKTRMSAELSKRMLETGMIDLVVCFAPSREVAQGFRATLESVVGGKFDGLLGACGTALTYQAMDYLSEDFWSLFCNYRVLAIFDEIHHCAVQESGVSNLWGQLIVKRIQESAAYTVGLSGTPWRSDEMGIALARYSTPEGRLICDFRYSLANAVVEKVCRSPRIMLVDNGDVQLTVSNSGDCQVKTFESISSLLKDPVVSYQDLLVNEPALRHMLQLANNKLSELRGDIANAAGLVVASTIGHAYLVAEILNALGETAMVVASDSLDARKRIQHFREGGQRWIVAVGMVAEGTDIPRLQVCCHVSRIRTELHFRQVLGRILRRIGGVDKYAWMYIFAESSLSEFAKRVAEDLPHDLAVLPAVEPASIISVGSPIEISGSDSLVEEEMAHLLLSGESESNETEFYFQRVERELAFSEHFRHQLLAIF</sequence>
<accession>A0A2S4HJ14</accession>
<dbReference type="Pfam" id="PF04851">
    <property type="entry name" value="ResIII"/>
    <property type="match status" value="1"/>
</dbReference>
<dbReference type="InterPro" id="IPR027417">
    <property type="entry name" value="P-loop_NTPase"/>
</dbReference>
<dbReference type="Proteomes" id="UP000274695">
    <property type="component" value="Unassembled WGS sequence"/>
</dbReference>
<evidence type="ECO:0000313" key="5">
    <source>
        <dbReference type="Proteomes" id="UP000274695"/>
    </source>
</evidence>
<dbReference type="OrthoDB" id="5165890at2"/>
<dbReference type="Gene3D" id="3.40.50.300">
    <property type="entry name" value="P-loop containing nucleotide triphosphate hydrolases"/>
    <property type="match status" value="2"/>
</dbReference>
<dbReference type="EMBL" id="RHGB01000003">
    <property type="protein sequence ID" value="RNL66692.1"/>
    <property type="molecule type" value="Genomic_DNA"/>
</dbReference>
<name>A0A2S4HJ14_9GAMM</name>
<dbReference type="InterPro" id="IPR006935">
    <property type="entry name" value="Helicase/UvrB_N"/>
</dbReference>
<dbReference type="Proteomes" id="UP000237222">
    <property type="component" value="Unassembled WGS sequence"/>
</dbReference>
<dbReference type="GO" id="GO:0005524">
    <property type="term" value="F:ATP binding"/>
    <property type="evidence" value="ECO:0007669"/>
    <property type="project" value="InterPro"/>
</dbReference>
<dbReference type="SUPFAM" id="SSF52540">
    <property type="entry name" value="P-loop containing nucleoside triphosphate hydrolases"/>
    <property type="match status" value="1"/>
</dbReference>
<dbReference type="EMBL" id="PQGG01000009">
    <property type="protein sequence ID" value="POP53968.1"/>
    <property type="molecule type" value="Genomic_DNA"/>
</dbReference>
<evidence type="ECO:0000259" key="1">
    <source>
        <dbReference type="Pfam" id="PF04851"/>
    </source>
</evidence>
<dbReference type="GO" id="GO:0003677">
    <property type="term" value="F:DNA binding"/>
    <property type="evidence" value="ECO:0007669"/>
    <property type="project" value="InterPro"/>
</dbReference>
<dbReference type="PANTHER" id="PTHR47396">
    <property type="entry name" value="TYPE I RESTRICTION ENZYME ECOKI R PROTEIN"/>
    <property type="match status" value="1"/>
</dbReference>
<evidence type="ECO:0000313" key="2">
    <source>
        <dbReference type="EMBL" id="POP53968.1"/>
    </source>
</evidence>
<dbReference type="GO" id="GO:0016787">
    <property type="term" value="F:hydrolase activity"/>
    <property type="evidence" value="ECO:0007669"/>
    <property type="project" value="InterPro"/>
</dbReference>
<evidence type="ECO:0000313" key="4">
    <source>
        <dbReference type="Proteomes" id="UP000237222"/>
    </source>
</evidence>
<proteinExistence type="predicted"/>
<keyword evidence="5" id="KW-1185">Reference proteome</keyword>
<protein>
    <submittedName>
        <fullName evidence="2">Diguanylate cyclase</fullName>
    </submittedName>
</protein>
<gene>
    <name evidence="2" type="ORF">C0068_03770</name>
    <name evidence="3" type="ORF">D0911_03905</name>
</gene>
<dbReference type="RefSeq" id="WP_103683166.1">
    <property type="nucleotide sequence ID" value="NZ_PQGG01000009.1"/>
</dbReference>
<dbReference type="GO" id="GO:0005829">
    <property type="term" value="C:cytosol"/>
    <property type="evidence" value="ECO:0007669"/>
    <property type="project" value="TreeGrafter"/>
</dbReference>
<dbReference type="PANTHER" id="PTHR47396:SF1">
    <property type="entry name" value="ATP-DEPENDENT HELICASE IRC3-RELATED"/>
    <property type="match status" value="1"/>
</dbReference>
<organism evidence="2 4">
    <name type="scientific">Zhongshania marina</name>
    <dbReference type="NCBI Taxonomy" id="2304603"/>
    <lineage>
        <taxon>Bacteria</taxon>
        <taxon>Pseudomonadati</taxon>
        <taxon>Pseudomonadota</taxon>
        <taxon>Gammaproteobacteria</taxon>
        <taxon>Cellvibrionales</taxon>
        <taxon>Spongiibacteraceae</taxon>
        <taxon>Zhongshania</taxon>
    </lineage>
</organism>
<reference evidence="3 5" key="2">
    <citation type="submission" date="2018-10" db="EMBL/GenBank/DDBJ databases">
        <title>Draft genome sequence of Zhongshania sp. DSW25-10.</title>
        <authorList>
            <person name="Oh J."/>
        </authorList>
    </citation>
    <scope>NUCLEOTIDE SEQUENCE [LARGE SCALE GENOMIC DNA]</scope>
    <source>
        <strain evidence="3 5">DSW25-10</strain>
    </source>
</reference>
<dbReference type="InterPro" id="IPR050742">
    <property type="entry name" value="Helicase_Restrict-Modif_Enz"/>
</dbReference>
<feature type="domain" description="Helicase/UvrB N-terminal" evidence="1">
    <location>
        <begin position="2"/>
        <end position="154"/>
    </location>
</feature>
<evidence type="ECO:0000313" key="3">
    <source>
        <dbReference type="EMBL" id="RNL66692.1"/>
    </source>
</evidence>
<reference evidence="2" key="1">
    <citation type="submission" date="2018-01" db="EMBL/GenBank/DDBJ databases">
        <authorList>
            <person name="Yu X.-D."/>
        </authorList>
    </citation>
    <scope>NUCLEOTIDE SEQUENCE</scope>
    <source>
        <strain evidence="2">ZX-21</strain>
    </source>
</reference>
<dbReference type="AlphaFoldDB" id="A0A2S4HJ14"/>